<dbReference type="Gene3D" id="2.60.40.1730">
    <property type="entry name" value="tricorn interacting facor f3 domain"/>
    <property type="match status" value="1"/>
</dbReference>
<name>C3YDT3_BRAFL</name>
<dbReference type="PANTHER" id="PTHR11533:SF294">
    <property type="entry name" value="THYROTROPIN-RELEASING HORMONE-DEGRADING ECTOENZYME"/>
    <property type="match status" value="1"/>
</dbReference>
<evidence type="ECO:0000259" key="1">
    <source>
        <dbReference type="Pfam" id="PF17900"/>
    </source>
</evidence>
<dbReference type="AlphaFoldDB" id="C3YDT3"/>
<accession>C3YDT3</accession>
<protein>
    <recommendedName>
        <fullName evidence="1">Aminopeptidase N-like N-terminal domain-containing protein</fullName>
    </recommendedName>
</protein>
<dbReference type="InterPro" id="IPR045357">
    <property type="entry name" value="Aminopeptidase_N-like_N"/>
</dbReference>
<feature type="domain" description="Aminopeptidase N-like N-terminal" evidence="1">
    <location>
        <begin position="1"/>
        <end position="116"/>
    </location>
</feature>
<gene>
    <name evidence="2" type="ORF">BRAFLDRAFT_245377</name>
</gene>
<evidence type="ECO:0000313" key="2">
    <source>
        <dbReference type="EMBL" id="EEN61552.1"/>
    </source>
</evidence>
<dbReference type="InterPro" id="IPR050344">
    <property type="entry name" value="Peptidase_M1_aminopeptidases"/>
</dbReference>
<organism>
    <name type="scientific">Branchiostoma floridae</name>
    <name type="common">Florida lancelet</name>
    <name type="synonym">Amphioxus</name>
    <dbReference type="NCBI Taxonomy" id="7739"/>
    <lineage>
        <taxon>Eukaryota</taxon>
        <taxon>Metazoa</taxon>
        <taxon>Chordata</taxon>
        <taxon>Cephalochordata</taxon>
        <taxon>Leptocardii</taxon>
        <taxon>Amphioxiformes</taxon>
        <taxon>Branchiostomatidae</taxon>
        <taxon>Branchiostoma</taxon>
    </lineage>
</organism>
<dbReference type="SUPFAM" id="SSF63737">
    <property type="entry name" value="Leukotriene A4 hydrolase N-terminal domain"/>
    <property type="match status" value="1"/>
</dbReference>
<dbReference type="EMBL" id="GG666504">
    <property type="protein sequence ID" value="EEN61552.1"/>
    <property type="molecule type" value="Genomic_DNA"/>
</dbReference>
<dbReference type="STRING" id="7739.C3YDT3"/>
<proteinExistence type="predicted"/>
<sequence>PLHYQIQLQPDLNTFTFTGSEQISIQCLESTNYILLNSRLLNITDGSVSLQTATGEDLNVERWFLYPENEFFVVQSTQSLRKGESYVLSVSFSGLLMDDLRGFYRSSYLDSLTGETR</sequence>
<dbReference type="Pfam" id="PF17900">
    <property type="entry name" value="Peptidase_M1_N"/>
    <property type="match status" value="1"/>
</dbReference>
<reference evidence="2" key="1">
    <citation type="journal article" date="2008" name="Nature">
        <title>The amphioxus genome and the evolution of the chordate karyotype.</title>
        <authorList>
            <consortium name="US DOE Joint Genome Institute (JGI-PGF)"/>
            <person name="Putnam N.H."/>
            <person name="Butts T."/>
            <person name="Ferrier D.E.K."/>
            <person name="Furlong R.F."/>
            <person name="Hellsten U."/>
            <person name="Kawashima T."/>
            <person name="Robinson-Rechavi M."/>
            <person name="Shoguchi E."/>
            <person name="Terry A."/>
            <person name="Yu J.-K."/>
            <person name="Benito-Gutierrez E.L."/>
            <person name="Dubchak I."/>
            <person name="Garcia-Fernandez J."/>
            <person name="Gibson-Brown J.J."/>
            <person name="Grigoriev I.V."/>
            <person name="Horton A.C."/>
            <person name="de Jong P.J."/>
            <person name="Jurka J."/>
            <person name="Kapitonov V.V."/>
            <person name="Kohara Y."/>
            <person name="Kuroki Y."/>
            <person name="Lindquist E."/>
            <person name="Lucas S."/>
            <person name="Osoegawa K."/>
            <person name="Pennacchio L.A."/>
            <person name="Salamov A.A."/>
            <person name="Satou Y."/>
            <person name="Sauka-Spengler T."/>
            <person name="Schmutz J."/>
            <person name="Shin-I T."/>
            <person name="Toyoda A."/>
            <person name="Bronner-Fraser M."/>
            <person name="Fujiyama A."/>
            <person name="Holland L.Z."/>
            <person name="Holland P.W.H."/>
            <person name="Satoh N."/>
            <person name="Rokhsar D.S."/>
        </authorList>
    </citation>
    <scope>NUCLEOTIDE SEQUENCE [LARGE SCALE GENOMIC DNA]</scope>
    <source>
        <strain evidence="2">S238N-H82</strain>
        <tissue evidence="2">Testes</tissue>
    </source>
</reference>
<dbReference type="PANTHER" id="PTHR11533">
    <property type="entry name" value="PROTEASE M1 ZINC METALLOPROTEASE"/>
    <property type="match status" value="1"/>
</dbReference>
<dbReference type="eggNOG" id="KOG1046">
    <property type="taxonomic scope" value="Eukaryota"/>
</dbReference>
<feature type="non-terminal residue" evidence="2">
    <location>
        <position position="1"/>
    </location>
</feature>
<dbReference type="InterPro" id="IPR042097">
    <property type="entry name" value="Aminopeptidase_N-like_N_sf"/>
</dbReference>
<dbReference type="InParanoid" id="C3YDT3"/>